<comment type="subcellular location">
    <subcellularLocation>
        <location evidence="1">Nucleus</location>
    </subcellularLocation>
</comment>
<dbReference type="InterPro" id="IPR036864">
    <property type="entry name" value="Zn2-C6_fun-type_DNA-bd_sf"/>
</dbReference>
<evidence type="ECO:0000313" key="6">
    <source>
        <dbReference type="EMBL" id="KAF2247418.1"/>
    </source>
</evidence>
<dbReference type="GO" id="GO:0008270">
    <property type="term" value="F:zinc ion binding"/>
    <property type="evidence" value="ECO:0007669"/>
    <property type="project" value="InterPro"/>
</dbReference>
<dbReference type="InterPro" id="IPR001138">
    <property type="entry name" value="Zn2Cys6_DnaBD"/>
</dbReference>
<protein>
    <recommendedName>
        <fullName evidence="5">Zn(2)-C6 fungal-type domain-containing protein</fullName>
    </recommendedName>
</protein>
<proteinExistence type="predicted"/>
<dbReference type="Pfam" id="PF04082">
    <property type="entry name" value="Fungal_trans"/>
    <property type="match status" value="1"/>
</dbReference>
<keyword evidence="2" id="KW-0479">Metal-binding</keyword>
<dbReference type="SMART" id="SM00066">
    <property type="entry name" value="GAL4"/>
    <property type="match status" value="1"/>
</dbReference>
<feature type="compositionally biased region" description="Basic and acidic residues" evidence="4">
    <location>
        <begin position="772"/>
        <end position="801"/>
    </location>
</feature>
<sequence>MSESAHVFNLPRTAASSTENIHGGIDQLSALAEGSRRRQQSQQPRQLLSCTKCRERKVKCDRTKPCSACCARGAPKECHFIAEGGDYAPIQQSYELRKLRAENLRLKERLRACKIPIEDDGSDLAASPDSQLGERPASSSQKRRAARQRRFQGSEWSDSIYFGSPGLANVITDFATINLAPMSTQSLAHLMPRGPDMYTTKNPPPHPFPTLFPATPEECIPQLLRCLPSRAQLLEYLTFFEKRVHICAFPHVPLEITRSEVERFLSDPERNAQMCPDMLALLFAALALGSQHSAWDKAGGQWKADVMDQELQKGNVYIAAAMQALRMASFMHKPTLLGIQALLMIGPFLTNSGRFLDAWTLFGTTIRLAHSIGLHRHPKYLDPAPPTQREISIRQTLWWWMLHMDQEYSMTLGRPLGISGLGDCPPPYELTTDPKMLRFGEFVNHFTLLARQILSSDRLTNNKIDEFTDQLKGLLDTMPEMLQFDESWLDEGKELPEWPLGAMAAGLSFPALSSVLWTALLHSLVFYCKTHTYLILLNRQRIEKQAVQPISHQMPSSTARAPLPSFPAANHPSSSHPSPTASSKASLRGRPLVLSSSEDLLTAFLFFYARVPAAQICWTMGQQAFNSCMILVLDAMETGDLSRMERVEKAYHVFRELDNNGVHKLASMAVERVSWGLAELGRQRAANVGMQRSSSTRGANAGCDVEMQGAVGSEAMQGSTVKHDTVMGNTGMLLLEDPGLQSFVPEAFAPITWATAGAGMGSTTSVAMQVKEERERRQGEETQFDDWKPARAKDRARDVRSSEQVQAAQGSAPGSAPLRYATFCTAPLQEQSQPQGLTSPTSPPSPTGLMHEQHHHQHHDLHGSSTGLHQLPPPHSRNHSYPSLHHHVPAPAAPQHHYSCARVQQHQDSNLNARVSGGVVVVDSATKRDTTREDALEAAPPYEKTMPLFARSQPLLQALPEFAAPTMAIAAQPIHHPTGNPNVYPSWAARPAAPIPSVSEPALSFSHMSDHSQAIPVFSHQTSQQRPAAPTAPAWQYTFPFHLSSGGHDAPQSVAAIAGPDAEQTEMEGWRSWAGSSEAR</sequence>
<dbReference type="GeneID" id="54575729"/>
<keyword evidence="3" id="KW-0539">Nucleus</keyword>
<organism evidence="6 7">
    <name type="scientific">Trematosphaeria pertusa</name>
    <dbReference type="NCBI Taxonomy" id="390896"/>
    <lineage>
        <taxon>Eukaryota</taxon>
        <taxon>Fungi</taxon>
        <taxon>Dikarya</taxon>
        <taxon>Ascomycota</taxon>
        <taxon>Pezizomycotina</taxon>
        <taxon>Dothideomycetes</taxon>
        <taxon>Pleosporomycetidae</taxon>
        <taxon>Pleosporales</taxon>
        <taxon>Massarineae</taxon>
        <taxon>Trematosphaeriaceae</taxon>
        <taxon>Trematosphaeria</taxon>
    </lineage>
</organism>
<feature type="compositionally biased region" description="Polar residues" evidence="4">
    <location>
        <begin position="548"/>
        <end position="559"/>
    </location>
</feature>
<dbReference type="PROSITE" id="PS50048">
    <property type="entry name" value="ZN2_CY6_FUNGAL_2"/>
    <property type="match status" value="1"/>
</dbReference>
<feature type="compositionally biased region" description="Basic residues" evidence="4">
    <location>
        <begin position="141"/>
        <end position="150"/>
    </location>
</feature>
<dbReference type="AlphaFoldDB" id="A0A6A6IBI2"/>
<feature type="region of interest" description="Disordered" evidence="4">
    <location>
        <begin position="120"/>
        <end position="151"/>
    </location>
</feature>
<dbReference type="GO" id="GO:0006351">
    <property type="term" value="P:DNA-templated transcription"/>
    <property type="evidence" value="ECO:0007669"/>
    <property type="project" value="InterPro"/>
</dbReference>
<reference evidence="6" key="1">
    <citation type="journal article" date="2020" name="Stud. Mycol.">
        <title>101 Dothideomycetes genomes: a test case for predicting lifestyles and emergence of pathogens.</title>
        <authorList>
            <person name="Haridas S."/>
            <person name="Albert R."/>
            <person name="Binder M."/>
            <person name="Bloem J."/>
            <person name="Labutti K."/>
            <person name="Salamov A."/>
            <person name="Andreopoulos B."/>
            <person name="Baker S."/>
            <person name="Barry K."/>
            <person name="Bills G."/>
            <person name="Bluhm B."/>
            <person name="Cannon C."/>
            <person name="Castanera R."/>
            <person name="Culley D."/>
            <person name="Daum C."/>
            <person name="Ezra D."/>
            <person name="Gonzalez J."/>
            <person name="Henrissat B."/>
            <person name="Kuo A."/>
            <person name="Liang C."/>
            <person name="Lipzen A."/>
            <person name="Lutzoni F."/>
            <person name="Magnuson J."/>
            <person name="Mondo S."/>
            <person name="Nolan M."/>
            <person name="Ohm R."/>
            <person name="Pangilinan J."/>
            <person name="Park H.-J."/>
            <person name="Ramirez L."/>
            <person name="Alfaro M."/>
            <person name="Sun H."/>
            <person name="Tritt A."/>
            <person name="Yoshinaga Y."/>
            <person name="Zwiers L.-H."/>
            <person name="Turgeon B."/>
            <person name="Goodwin S."/>
            <person name="Spatafora J."/>
            <person name="Crous P."/>
            <person name="Grigoriev I."/>
        </authorList>
    </citation>
    <scope>NUCLEOTIDE SEQUENCE</scope>
    <source>
        <strain evidence="6">CBS 122368</strain>
    </source>
</reference>
<evidence type="ECO:0000256" key="3">
    <source>
        <dbReference type="ARBA" id="ARBA00023242"/>
    </source>
</evidence>
<feature type="compositionally biased region" description="Low complexity" evidence="4">
    <location>
        <begin position="566"/>
        <end position="584"/>
    </location>
</feature>
<feature type="domain" description="Zn(2)-C6 fungal-type" evidence="5">
    <location>
        <begin position="49"/>
        <end position="80"/>
    </location>
</feature>
<accession>A0A6A6IBI2</accession>
<dbReference type="EMBL" id="ML987197">
    <property type="protein sequence ID" value="KAF2247418.1"/>
    <property type="molecule type" value="Genomic_DNA"/>
</dbReference>
<evidence type="ECO:0000313" key="7">
    <source>
        <dbReference type="Proteomes" id="UP000800094"/>
    </source>
</evidence>
<dbReference type="Pfam" id="PF00172">
    <property type="entry name" value="Zn_clus"/>
    <property type="match status" value="1"/>
</dbReference>
<evidence type="ECO:0000256" key="2">
    <source>
        <dbReference type="ARBA" id="ARBA00022723"/>
    </source>
</evidence>
<evidence type="ECO:0000256" key="4">
    <source>
        <dbReference type="SAM" id="MobiDB-lite"/>
    </source>
</evidence>
<feature type="region of interest" description="Disordered" evidence="4">
    <location>
        <begin position="772"/>
        <end position="911"/>
    </location>
</feature>
<dbReference type="InterPro" id="IPR050613">
    <property type="entry name" value="Sec_Metabolite_Reg"/>
</dbReference>
<evidence type="ECO:0000256" key="1">
    <source>
        <dbReference type="ARBA" id="ARBA00004123"/>
    </source>
</evidence>
<dbReference type="CDD" id="cd00067">
    <property type="entry name" value="GAL4"/>
    <property type="match status" value="1"/>
</dbReference>
<evidence type="ECO:0000259" key="5">
    <source>
        <dbReference type="PROSITE" id="PS50048"/>
    </source>
</evidence>
<dbReference type="GO" id="GO:0003677">
    <property type="term" value="F:DNA binding"/>
    <property type="evidence" value="ECO:0007669"/>
    <property type="project" value="InterPro"/>
</dbReference>
<dbReference type="PROSITE" id="PS00463">
    <property type="entry name" value="ZN2_CY6_FUNGAL_1"/>
    <property type="match status" value="1"/>
</dbReference>
<dbReference type="OrthoDB" id="1747771at2759"/>
<dbReference type="PANTHER" id="PTHR31001">
    <property type="entry name" value="UNCHARACTERIZED TRANSCRIPTIONAL REGULATORY PROTEIN"/>
    <property type="match status" value="1"/>
</dbReference>
<dbReference type="Gene3D" id="4.10.240.10">
    <property type="entry name" value="Zn(2)-C6 fungal-type DNA-binding domain"/>
    <property type="match status" value="1"/>
</dbReference>
<keyword evidence="7" id="KW-1185">Reference proteome</keyword>
<name>A0A6A6IBI2_9PLEO</name>
<feature type="region of interest" description="Disordered" evidence="4">
    <location>
        <begin position="548"/>
        <end position="584"/>
    </location>
</feature>
<feature type="compositionally biased region" description="Polar residues" evidence="4">
    <location>
        <begin position="902"/>
        <end position="911"/>
    </location>
</feature>
<gene>
    <name evidence="6" type="ORF">BU26DRAFT_347851</name>
</gene>
<dbReference type="Proteomes" id="UP000800094">
    <property type="component" value="Unassembled WGS sequence"/>
</dbReference>
<dbReference type="GO" id="GO:0005634">
    <property type="term" value="C:nucleus"/>
    <property type="evidence" value="ECO:0007669"/>
    <property type="project" value="UniProtKB-SubCell"/>
</dbReference>
<dbReference type="CDD" id="cd12148">
    <property type="entry name" value="fungal_TF_MHR"/>
    <property type="match status" value="1"/>
</dbReference>
<dbReference type="RefSeq" id="XP_033682422.1">
    <property type="nucleotide sequence ID" value="XM_033822399.1"/>
</dbReference>
<dbReference type="SMART" id="SM00906">
    <property type="entry name" value="Fungal_trans"/>
    <property type="match status" value="1"/>
</dbReference>
<dbReference type="SUPFAM" id="SSF57701">
    <property type="entry name" value="Zn2/Cys6 DNA-binding domain"/>
    <property type="match status" value="1"/>
</dbReference>
<feature type="compositionally biased region" description="Low complexity" evidence="4">
    <location>
        <begin position="831"/>
        <end position="840"/>
    </location>
</feature>
<dbReference type="GO" id="GO:0000981">
    <property type="term" value="F:DNA-binding transcription factor activity, RNA polymerase II-specific"/>
    <property type="evidence" value="ECO:0007669"/>
    <property type="project" value="InterPro"/>
</dbReference>
<feature type="region of interest" description="Disordered" evidence="4">
    <location>
        <begin position="1060"/>
        <end position="1080"/>
    </location>
</feature>
<dbReference type="InterPro" id="IPR007219">
    <property type="entry name" value="XnlR_reg_dom"/>
</dbReference>